<protein>
    <submittedName>
        <fullName evidence="2">Uncharacterized protein</fullName>
    </submittedName>
</protein>
<evidence type="ECO:0000313" key="3">
    <source>
        <dbReference type="EMBL" id="MSC33055.1"/>
    </source>
</evidence>
<evidence type="ECO:0000313" key="5">
    <source>
        <dbReference type="Proteomes" id="UP000480929"/>
    </source>
</evidence>
<comment type="caution">
    <text evidence="2">The sequence shown here is derived from an EMBL/GenBank/DDBJ whole genome shotgun (WGS) entry which is preliminary data.</text>
</comment>
<keyword evidence="1" id="KW-0812">Transmembrane</keyword>
<feature type="transmembrane region" description="Helical" evidence="1">
    <location>
        <begin position="6"/>
        <end position="29"/>
    </location>
</feature>
<accession>A0A6N7S655</accession>
<evidence type="ECO:0000313" key="4">
    <source>
        <dbReference type="Proteomes" id="UP000433575"/>
    </source>
</evidence>
<keyword evidence="5" id="KW-1185">Reference proteome</keyword>
<dbReference type="EMBL" id="WKPJ01000010">
    <property type="protein sequence ID" value="MSA89377.1"/>
    <property type="molecule type" value="Genomic_DNA"/>
</dbReference>
<gene>
    <name evidence="3" type="ORF">GKD88_07965</name>
    <name evidence="2" type="ORF">GKE08_08560</name>
</gene>
<keyword evidence="1" id="KW-1133">Transmembrane helix</keyword>
<evidence type="ECO:0000256" key="1">
    <source>
        <dbReference type="SAM" id="Phobius"/>
    </source>
</evidence>
<reference evidence="4 5" key="1">
    <citation type="journal article" date="2019" name="Nat. Med.">
        <title>A library of human gut bacterial isolates paired with longitudinal multiomics data enables mechanistic microbiome research.</title>
        <authorList>
            <person name="Poyet M."/>
            <person name="Groussin M."/>
            <person name="Gibbons S.M."/>
            <person name="Avila-Pacheco J."/>
            <person name="Jiang X."/>
            <person name="Kearney S.M."/>
            <person name="Perrotta A.R."/>
            <person name="Berdy B."/>
            <person name="Zhao S."/>
            <person name="Lieberman T.D."/>
            <person name="Swanson P.K."/>
            <person name="Smith M."/>
            <person name="Roesemann S."/>
            <person name="Alexander J.E."/>
            <person name="Rich S.A."/>
            <person name="Livny J."/>
            <person name="Vlamakis H."/>
            <person name="Clish C."/>
            <person name="Bullock K."/>
            <person name="Deik A."/>
            <person name="Scott J."/>
            <person name="Pierce K.A."/>
            <person name="Xavier R.J."/>
            <person name="Alm E.J."/>
        </authorList>
    </citation>
    <scope>NUCLEOTIDE SEQUENCE [LARGE SCALE GENOMIC DNA]</scope>
    <source>
        <strain evidence="2 4">BIOML-A4</strain>
        <strain evidence="3 5">BIOML-A5</strain>
    </source>
</reference>
<organism evidence="2 4">
    <name type="scientific">Holdemania massiliensis</name>
    <dbReference type="NCBI Taxonomy" id="1468449"/>
    <lineage>
        <taxon>Bacteria</taxon>
        <taxon>Bacillati</taxon>
        <taxon>Bacillota</taxon>
        <taxon>Erysipelotrichia</taxon>
        <taxon>Erysipelotrichales</taxon>
        <taxon>Erysipelotrichaceae</taxon>
        <taxon>Holdemania</taxon>
    </lineage>
</organism>
<dbReference type="OrthoDB" id="1657036at2"/>
<dbReference type="EMBL" id="WKPI01000011">
    <property type="protein sequence ID" value="MSC33055.1"/>
    <property type="molecule type" value="Genomic_DNA"/>
</dbReference>
<keyword evidence="1" id="KW-0472">Membrane</keyword>
<name>A0A6N7S655_9FIRM</name>
<dbReference type="Proteomes" id="UP000480929">
    <property type="component" value="Unassembled WGS sequence"/>
</dbReference>
<sequence>MKYKTNWLGIILISMALLVLGVVFILNLVREEQEFRGLKTLSVFQFGNDVDDVKPQGRMELESTVDFLVLELNGQTCRIAKPEGLVGAYPGGPYFCESDVLWAIYFGKHYDTIVIAELTHVLIQGDQRSFQYTGSYFLCFIQNESDKQNKQECIRRFKKLTSAFALWD</sequence>
<proteinExistence type="predicted"/>
<dbReference type="Proteomes" id="UP000433575">
    <property type="component" value="Unassembled WGS sequence"/>
</dbReference>
<dbReference type="RefSeq" id="WP_154238668.1">
    <property type="nucleotide sequence ID" value="NZ_CALJPI010000030.1"/>
</dbReference>
<dbReference type="AlphaFoldDB" id="A0A6N7S655"/>
<evidence type="ECO:0000313" key="2">
    <source>
        <dbReference type="EMBL" id="MSA89377.1"/>
    </source>
</evidence>